<protein>
    <submittedName>
        <fullName evidence="6">T-lymphoma invasion and metastasis-inducing protein 2</fullName>
    </submittedName>
</protein>
<feature type="compositionally biased region" description="Acidic residues" evidence="2">
    <location>
        <begin position="453"/>
        <end position="475"/>
    </location>
</feature>
<reference evidence="6 7" key="1">
    <citation type="submission" date="2019-01" db="EMBL/GenBank/DDBJ databases">
        <title>Genome Assembly of Collichthys lucidus.</title>
        <authorList>
            <person name="Cai M."/>
            <person name="Xiao S."/>
        </authorList>
    </citation>
    <scope>NUCLEOTIDE SEQUENCE [LARGE SCALE GENOMIC DNA]</scope>
    <source>
        <strain evidence="6">JT15FE1705JMU</strain>
        <tissue evidence="6">Muscle</tissue>
    </source>
</reference>
<feature type="compositionally biased region" description="Pro residues" evidence="2">
    <location>
        <begin position="905"/>
        <end position="915"/>
    </location>
</feature>
<dbReference type="CDD" id="cd01230">
    <property type="entry name" value="PH1_Tiam1_2"/>
    <property type="match status" value="1"/>
</dbReference>
<dbReference type="GO" id="GO:0007264">
    <property type="term" value="P:small GTPase-mediated signal transduction"/>
    <property type="evidence" value="ECO:0007669"/>
    <property type="project" value="InterPro"/>
</dbReference>
<evidence type="ECO:0000259" key="4">
    <source>
        <dbReference type="PROSITE" id="PS50010"/>
    </source>
</evidence>
<feature type="domain" description="DH" evidence="4">
    <location>
        <begin position="1085"/>
        <end position="1212"/>
    </location>
</feature>
<dbReference type="InterPro" id="IPR011993">
    <property type="entry name" value="PH-like_dom_sf"/>
</dbReference>
<dbReference type="InterPro" id="IPR001478">
    <property type="entry name" value="PDZ"/>
</dbReference>
<feature type="compositionally biased region" description="Low complexity" evidence="2">
    <location>
        <begin position="32"/>
        <end position="44"/>
    </location>
</feature>
<keyword evidence="1" id="KW-0677">Repeat</keyword>
<dbReference type="InterPro" id="IPR000219">
    <property type="entry name" value="DH_dom"/>
</dbReference>
<feature type="region of interest" description="Disordered" evidence="2">
    <location>
        <begin position="740"/>
        <end position="778"/>
    </location>
</feature>
<dbReference type="Pfam" id="PF23014">
    <property type="entry name" value="PH_Tiam1"/>
    <property type="match status" value="1"/>
</dbReference>
<feature type="compositionally biased region" description="Low complexity" evidence="2">
    <location>
        <begin position="1"/>
        <end position="20"/>
    </location>
</feature>
<dbReference type="PROSITE" id="PS50003">
    <property type="entry name" value="PH_DOMAIN"/>
    <property type="match status" value="1"/>
</dbReference>
<dbReference type="Gene3D" id="2.30.42.10">
    <property type="match status" value="1"/>
</dbReference>
<dbReference type="Proteomes" id="UP000298787">
    <property type="component" value="Chromosome 9"/>
</dbReference>
<dbReference type="InterPro" id="IPR040655">
    <property type="entry name" value="TIAM1_CC-Ex"/>
</dbReference>
<dbReference type="SMART" id="SM00228">
    <property type="entry name" value="PDZ"/>
    <property type="match status" value="1"/>
</dbReference>
<evidence type="ECO:0000256" key="2">
    <source>
        <dbReference type="SAM" id="MobiDB-lite"/>
    </source>
</evidence>
<dbReference type="InterPro" id="IPR043537">
    <property type="entry name" value="Tiam1/Tiam2/Sif"/>
</dbReference>
<dbReference type="Pfam" id="PF00169">
    <property type="entry name" value="PH"/>
    <property type="match status" value="1"/>
</dbReference>
<dbReference type="GO" id="GO:0005085">
    <property type="term" value="F:guanyl-nucleotide exchange factor activity"/>
    <property type="evidence" value="ECO:0007669"/>
    <property type="project" value="InterPro"/>
</dbReference>
<dbReference type="SMART" id="SM00325">
    <property type="entry name" value="RhoGEF"/>
    <property type="match status" value="1"/>
</dbReference>
<feature type="region of interest" description="Disordered" evidence="2">
    <location>
        <begin position="1377"/>
        <end position="1426"/>
    </location>
</feature>
<dbReference type="CDD" id="cd00136">
    <property type="entry name" value="PDZ_canonical"/>
    <property type="match status" value="1"/>
</dbReference>
<dbReference type="Gene3D" id="6.10.140.680">
    <property type="match status" value="1"/>
</dbReference>
<feature type="region of interest" description="Disordered" evidence="2">
    <location>
        <begin position="444"/>
        <end position="480"/>
    </location>
</feature>
<organism evidence="6 7">
    <name type="scientific">Collichthys lucidus</name>
    <name type="common">Big head croaker</name>
    <name type="synonym">Sciaena lucida</name>
    <dbReference type="NCBI Taxonomy" id="240159"/>
    <lineage>
        <taxon>Eukaryota</taxon>
        <taxon>Metazoa</taxon>
        <taxon>Chordata</taxon>
        <taxon>Craniata</taxon>
        <taxon>Vertebrata</taxon>
        <taxon>Euteleostomi</taxon>
        <taxon>Actinopterygii</taxon>
        <taxon>Neopterygii</taxon>
        <taxon>Teleostei</taxon>
        <taxon>Neoteleostei</taxon>
        <taxon>Acanthomorphata</taxon>
        <taxon>Eupercaria</taxon>
        <taxon>Sciaenidae</taxon>
        <taxon>Collichthys</taxon>
    </lineage>
</organism>
<dbReference type="Gene3D" id="2.30.29.30">
    <property type="entry name" value="Pleckstrin-homology domain (PH domain)/Phosphotyrosine-binding domain (PTB)"/>
    <property type="match status" value="2"/>
</dbReference>
<dbReference type="SMART" id="SM00233">
    <property type="entry name" value="PH"/>
    <property type="match status" value="1"/>
</dbReference>
<keyword evidence="7" id="KW-1185">Reference proteome</keyword>
<accession>A0A4V6AP45</accession>
<evidence type="ECO:0000313" key="7">
    <source>
        <dbReference type="Proteomes" id="UP000298787"/>
    </source>
</evidence>
<dbReference type="EMBL" id="CM014086">
    <property type="protein sequence ID" value="TKS75292.1"/>
    <property type="molecule type" value="Genomic_DNA"/>
</dbReference>
<dbReference type="PANTHER" id="PTHR46001:SF5">
    <property type="entry name" value="RHO GUANINE NUCLEOTIDE EXCHANGE FACTOR TIAM2"/>
    <property type="match status" value="1"/>
</dbReference>
<dbReference type="PROSITE" id="PS50106">
    <property type="entry name" value="PDZ"/>
    <property type="match status" value="1"/>
</dbReference>
<evidence type="ECO:0000259" key="5">
    <source>
        <dbReference type="PROSITE" id="PS50106"/>
    </source>
</evidence>
<dbReference type="Pfam" id="PF18385">
    <property type="entry name" value="Tiam_CC_Ex"/>
    <property type="match status" value="1"/>
</dbReference>
<dbReference type="InterPro" id="IPR001849">
    <property type="entry name" value="PH_domain"/>
</dbReference>
<dbReference type="PROSITE" id="PS50010">
    <property type="entry name" value="DH_2"/>
    <property type="match status" value="1"/>
</dbReference>
<evidence type="ECO:0000259" key="3">
    <source>
        <dbReference type="PROSITE" id="PS50003"/>
    </source>
</evidence>
<evidence type="ECO:0000256" key="1">
    <source>
        <dbReference type="ARBA" id="ARBA00022737"/>
    </source>
</evidence>
<dbReference type="InterPro" id="IPR055230">
    <property type="entry name" value="PH_Tiam1/2"/>
</dbReference>
<dbReference type="Gene3D" id="1.20.900.10">
    <property type="entry name" value="Dbl homology (DH) domain"/>
    <property type="match status" value="1"/>
</dbReference>
<dbReference type="SUPFAM" id="SSF50156">
    <property type="entry name" value="PDZ domain-like"/>
    <property type="match status" value="1"/>
</dbReference>
<dbReference type="SUPFAM" id="SSF50729">
    <property type="entry name" value="PH domain-like"/>
    <property type="match status" value="2"/>
</dbReference>
<dbReference type="InterPro" id="IPR035899">
    <property type="entry name" value="DBL_dom_sf"/>
</dbReference>
<feature type="region of interest" description="Disordered" evidence="2">
    <location>
        <begin position="895"/>
        <end position="940"/>
    </location>
</feature>
<feature type="compositionally biased region" description="Polar residues" evidence="2">
    <location>
        <begin position="918"/>
        <end position="934"/>
    </location>
</feature>
<dbReference type="Pfam" id="PF00621">
    <property type="entry name" value="RhoGEF"/>
    <property type="match status" value="1"/>
</dbReference>
<feature type="domain" description="PDZ" evidence="5">
    <location>
        <begin position="821"/>
        <end position="871"/>
    </location>
</feature>
<feature type="domain" description="PH" evidence="3">
    <location>
        <begin position="494"/>
        <end position="609"/>
    </location>
</feature>
<dbReference type="SUPFAM" id="SSF48065">
    <property type="entry name" value="DBL homology domain (DH-domain)"/>
    <property type="match status" value="1"/>
</dbReference>
<name>A0A4V6AP45_COLLU</name>
<sequence length="1503" mass="165959">MGNTDSHSSSFASPAKSSCALRFSSRREEVPSARSWWRSSQGGSRSRGRSYPNQHASSWHYEHATRVGAKLGAGSPQRFVRGERAPGRSQFGYLDNGSGSNGSRGERTALESGGSPKVLLSKDGSMRVEFTNTRVGTMEPQGLAGLPAAATTAPVADASLRTSKGSSLSSDGSWYDSPWGGGELADNVFVCGESGYTTYSSTRTEETATTSSGYNTFFSAQDSSLVFPAADTTEFTSTAGYNTCSSGRTEDSGIGDSVILQADLRDFSLVSPSTTSLDNVYSSHNTLPAFPTTPDAPLQQQRAAVSSAALLDDVIQEEEGSGGGVEQLYSSLTLPCRRAEPVNAATATGNNRKDFLKSRIRRISDWTGSLSRKKRRIQEPYGSDTSDVFVNCGTLWSSNPLHALNQHQLPAGSSRSLNLNHQSSDAQRQNIYDNFMQELETGCSSAADRTEPSEGDGDEEEEEGEEGEEEEMDGEVEVRGSEQLDVLFEKEQGVVRRAGWLSFKALITVNKDRKLELVARRKWRHYWVTLKGCTLLFYETYGKNVSADQEISPRYALLADDSIVQAVPEHPKKEHVFCLSNSHGDVYLFQATNQTDLENWVTAIHSASASLIAKRQGKEDTLRLLRCQSRSLLHKIDMDGKMKKMAELQLSVIKEPKNRKAVESQIQQWEQNLEKLNLDLFRLRCYLSSLQGSELPNPKSLLAVASRPSKSMLGRLGVFSVSSFHALVCSRDEGTLRSRCRTMSGGSHRRRGLPSSLKALDGRKRPSRDRKHSTQASAELQPADVFTLNICRLDADTDFGEQTVAGFTSQKHERRVGAECFAVTGHVDGAGRSHVFVSEVDPLGLSAGEGLRAGDEVLAVNGAAVSGLDLDLMQSLFSHQKLQLLLRRDEFSDPEESTAVMWPDPGDPCQPPAPPDLQTWTSGTIRTNSDSSSPDGVLLPAFGDVSLKPAEDAEPQNQLLLWERPSKGPLTSPEASPSSCSLTMGALCWVLPLEEDEEMLEEEQQQEEGGEAFPGAGLAERLLEEATCCLSRQQHSEGLNVDRGYSLYQTFPEGRAAEADVPRNPYGREVGLQPASPAHLSVCQRLRRVIEELVATEKSYVKDLVCLFDIYLTPLQTESFLSKDEMEALFGCLPEMLDFQRVFLQTLEERIASCPNFSTLETPGQFKILKNVLSSKKLLFSLGGSFLYYADHFKHYSGFCANHIKVQKVLEREALRAMEKVASHINEMQKIYEDYGSVFDQLAAEQSGPHRQVTEISMGEFLVHASVVWLNPLPCLGRLRKEPQLTLFVFKRAVILVYRESAKLKKRMTGARSADLDPFRFRWLIPVSAVQVRPANIAGSEDPCVWELVHSRSEVEGRPETVFQLCSRERVPAGSLRRSRLSTDRTSSWRRRQQRCRSDAQRTAHRQPEGETCSEPLLPSHAASDSAGKRSRLCSLTSELEAQLQRLNFTEEEERGAAAAHCRGEVLDLLERDFSVQSMSSMINEDCFYDNVLGRQTAAVPTL</sequence>
<dbReference type="InterPro" id="IPR036034">
    <property type="entry name" value="PDZ_sf"/>
</dbReference>
<dbReference type="STRING" id="240159.A0A4V6AP45"/>
<dbReference type="PANTHER" id="PTHR46001">
    <property type="entry name" value="TIAM (MAMMALIAN TUMOR INVASION AND METASTASIS FACTOR) HOMOLOG"/>
    <property type="match status" value="1"/>
</dbReference>
<gene>
    <name evidence="6" type="ORF">D9C73_010549</name>
</gene>
<proteinExistence type="predicted"/>
<feature type="compositionally biased region" description="Basic and acidic residues" evidence="2">
    <location>
        <begin position="1396"/>
        <end position="1409"/>
    </location>
</feature>
<feature type="region of interest" description="Disordered" evidence="2">
    <location>
        <begin position="1"/>
        <end position="122"/>
    </location>
</feature>
<evidence type="ECO:0000313" key="6">
    <source>
        <dbReference type="EMBL" id="TKS75292.1"/>
    </source>
</evidence>